<protein>
    <submittedName>
        <fullName evidence="6">Amino acid adenylation domain-containing protein</fullName>
    </submittedName>
</protein>
<dbReference type="FunFam" id="2.30.38.10:FF:000001">
    <property type="entry name" value="Non-ribosomal peptide synthetase PvdI"/>
    <property type="match status" value="1"/>
</dbReference>
<dbReference type="InterPro" id="IPR036291">
    <property type="entry name" value="NAD(P)-bd_dom_sf"/>
</dbReference>
<dbReference type="PROSITE" id="PS50075">
    <property type="entry name" value="CARRIER"/>
    <property type="match status" value="2"/>
</dbReference>
<dbReference type="InterPro" id="IPR001242">
    <property type="entry name" value="Condensation_dom"/>
</dbReference>
<dbReference type="Gene3D" id="3.40.50.720">
    <property type="entry name" value="NAD(P)-binding Rossmann-like Domain"/>
    <property type="match status" value="1"/>
</dbReference>
<dbReference type="InterPro" id="IPR009081">
    <property type="entry name" value="PP-bd_ACP"/>
</dbReference>
<dbReference type="FunFam" id="1.10.1200.10:FF:000016">
    <property type="entry name" value="Non-ribosomal peptide synthase"/>
    <property type="match status" value="2"/>
</dbReference>
<dbReference type="GO" id="GO:0072330">
    <property type="term" value="P:monocarboxylic acid biosynthetic process"/>
    <property type="evidence" value="ECO:0007669"/>
    <property type="project" value="UniProtKB-ARBA"/>
</dbReference>
<dbReference type="PANTHER" id="PTHR45527:SF1">
    <property type="entry name" value="FATTY ACID SYNTHASE"/>
    <property type="match status" value="1"/>
</dbReference>
<keyword evidence="4" id="KW-0436">Ligase</keyword>
<reference evidence="6 7" key="1">
    <citation type="submission" date="2019-11" db="EMBL/GenBank/DDBJ databases">
        <title>Draft Genome Sequences of Six Type Strains of the Genus Massilia.</title>
        <authorList>
            <person name="Miess H."/>
            <person name="Frediansyah A."/>
            <person name="Goeker M."/>
            <person name="Gross H."/>
        </authorList>
    </citation>
    <scope>NUCLEOTIDE SEQUENCE [LARGE SCALE GENOMIC DNA]</scope>
    <source>
        <strain evidence="6 7">DSM 17513</strain>
    </source>
</reference>
<dbReference type="InterPro" id="IPR023213">
    <property type="entry name" value="CAT-like_dom_sf"/>
</dbReference>
<dbReference type="NCBIfam" id="TIGR01746">
    <property type="entry name" value="Thioester-redct"/>
    <property type="match status" value="1"/>
</dbReference>
<comment type="cofactor">
    <cofactor evidence="1">
        <name>pantetheine 4'-phosphate</name>
        <dbReference type="ChEBI" id="CHEBI:47942"/>
    </cofactor>
</comment>
<accession>A0A6I3XMS1</accession>
<dbReference type="SUPFAM" id="SSF56801">
    <property type="entry name" value="Acetyl-CoA synthetase-like"/>
    <property type="match status" value="2"/>
</dbReference>
<dbReference type="FunFam" id="3.40.50.980:FF:000001">
    <property type="entry name" value="Non-ribosomal peptide synthetase"/>
    <property type="match status" value="1"/>
</dbReference>
<dbReference type="InterPro" id="IPR045851">
    <property type="entry name" value="AMP-bd_C_sf"/>
</dbReference>
<dbReference type="InterPro" id="IPR036736">
    <property type="entry name" value="ACP-like_sf"/>
</dbReference>
<feature type="domain" description="Carrier" evidence="5">
    <location>
        <begin position="988"/>
        <end position="1063"/>
    </location>
</feature>
<evidence type="ECO:0000256" key="4">
    <source>
        <dbReference type="ARBA" id="ARBA00022598"/>
    </source>
</evidence>
<dbReference type="Gene3D" id="2.30.38.10">
    <property type="entry name" value="Luciferase, Domain 3"/>
    <property type="match status" value="1"/>
</dbReference>
<evidence type="ECO:0000259" key="5">
    <source>
        <dbReference type="PROSITE" id="PS50075"/>
    </source>
</evidence>
<dbReference type="InterPro" id="IPR020845">
    <property type="entry name" value="AMP-binding_CS"/>
</dbReference>
<dbReference type="CDD" id="cd05235">
    <property type="entry name" value="SDR_e1"/>
    <property type="match status" value="1"/>
</dbReference>
<dbReference type="CDD" id="cd12117">
    <property type="entry name" value="A_NRPS_Srf_like"/>
    <property type="match status" value="1"/>
</dbReference>
<dbReference type="InterPro" id="IPR010071">
    <property type="entry name" value="AA_adenyl_dom"/>
</dbReference>
<dbReference type="RefSeq" id="WP_155708902.1">
    <property type="nucleotide sequence ID" value="NZ_BMWU01000009.1"/>
</dbReference>
<dbReference type="Pfam" id="PF00550">
    <property type="entry name" value="PP-binding"/>
    <property type="match status" value="2"/>
</dbReference>
<dbReference type="CDD" id="cd19531">
    <property type="entry name" value="LCL_NRPS-like"/>
    <property type="match status" value="1"/>
</dbReference>
<gene>
    <name evidence="6" type="ORF">GJV26_11265</name>
</gene>
<dbReference type="NCBIfam" id="NF003417">
    <property type="entry name" value="PRK04813.1"/>
    <property type="match status" value="2"/>
</dbReference>
<dbReference type="SUPFAM" id="SSF51735">
    <property type="entry name" value="NAD(P)-binding Rossmann-fold domains"/>
    <property type="match status" value="1"/>
</dbReference>
<dbReference type="Gene3D" id="3.30.559.30">
    <property type="entry name" value="Nonribosomal peptide synthetase, condensation domain"/>
    <property type="match status" value="2"/>
</dbReference>
<dbReference type="GO" id="GO:0009366">
    <property type="term" value="C:enterobactin synthetase complex"/>
    <property type="evidence" value="ECO:0007669"/>
    <property type="project" value="TreeGrafter"/>
</dbReference>
<keyword evidence="3" id="KW-0597">Phosphoprotein</keyword>
<keyword evidence="7" id="KW-1185">Reference proteome</keyword>
<evidence type="ECO:0000313" key="7">
    <source>
        <dbReference type="Proteomes" id="UP000431684"/>
    </source>
</evidence>
<dbReference type="GO" id="GO:0031177">
    <property type="term" value="F:phosphopantetheine binding"/>
    <property type="evidence" value="ECO:0007669"/>
    <property type="project" value="InterPro"/>
</dbReference>
<dbReference type="FunFam" id="3.40.50.12780:FF:000012">
    <property type="entry name" value="Non-ribosomal peptide synthetase"/>
    <property type="match status" value="1"/>
</dbReference>
<dbReference type="SUPFAM" id="SSF47336">
    <property type="entry name" value="ACP-like"/>
    <property type="match status" value="2"/>
</dbReference>
<dbReference type="Gene3D" id="3.40.50.12780">
    <property type="entry name" value="N-terminal domain of ligase-like"/>
    <property type="match status" value="1"/>
</dbReference>
<keyword evidence="2" id="KW-0596">Phosphopantetheine</keyword>
<comment type="caution">
    <text evidence="6">The sequence shown here is derived from an EMBL/GenBank/DDBJ whole genome shotgun (WGS) entry which is preliminary data.</text>
</comment>
<dbReference type="Pfam" id="PF00668">
    <property type="entry name" value="Condensation"/>
    <property type="match status" value="2"/>
</dbReference>
<dbReference type="GO" id="GO:0009239">
    <property type="term" value="P:enterobactin biosynthetic process"/>
    <property type="evidence" value="ECO:0007669"/>
    <property type="project" value="TreeGrafter"/>
</dbReference>
<evidence type="ECO:0000256" key="2">
    <source>
        <dbReference type="ARBA" id="ARBA00022450"/>
    </source>
</evidence>
<dbReference type="InterPro" id="IPR025110">
    <property type="entry name" value="AMP-bd_C"/>
</dbReference>
<dbReference type="PROSITE" id="PS00455">
    <property type="entry name" value="AMP_BINDING"/>
    <property type="match status" value="2"/>
</dbReference>
<dbReference type="OrthoDB" id="6297021at2"/>
<dbReference type="InterPro" id="IPR013120">
    <property type="entry name" value="FAR_NAD-bd"/>
</dbReference>
<dbReference type="Proteomes" id="UP000431684">
    <property type="component" value="Unassembled WGS sequence"/>
</dbReference>
<dbReference type="Pfam" id="PF00501">
    <property type="entry name" value="AMP-binding"/>
    <property type="match status" value="2"/>
</dbReference>
<dbReference type="InterPro" id="IPR020806">
    <property type="entry name" value="PKS_PP-bd"/>
</dbReference>
<sequence length="2527" mass="272739">MNKKDIFEVHRLTPLQQGMLFHTLEAPGSGVYVEQFACPAPARIDAALWQRAWNMALAAHPPLRAAIAWEGLDHPLLVVMKEAAMDVREIDAAGDDDAAFAARLDTLRAEEAARGFDLRRPPLLRQALLHRADHSVVFWTYHHILLDGWSAFAVLGAVRAAYAALEAGEDWQPRPAPAYRDYLAWLNGRDMKAAEEFWRCRLRGFHAPTPLGLVRAAGDGDFSTAAQGASATIELGEALGARLRETARALRVTPGTLLQAAWAHLLARYSGEDDVVFGATVAGRPAELEGADAMIGLFINTVPVRVRIDPAEPVRAFAARLGAELVAQREHEHASLTDIAGWSGVPRGRALFDSMLAIESFPYTEGVSLPDVTVWQQTSFPLAVVIDPVGRMRVKALYDARQLDGAAVAGMLEHYRTLLDGMLADTDAPAGTLAIAPAADLALQDGWNHRPAAGSENAELGELLARQVEERPHALAVAAGAERATYRELDLHARRIAMRLLAAGVKPSGTVAFAFEPCVPMIAALVAIARLGCAYAPLDVRLPAARLAQMIADLKIRHLVTDNAHAALFDVPGLTVLLTGYEDNEDHIDGMRGGQGGKAGGRGGVAQWPAVRTDRILYVIHTSGSTGKPKAAGVYHDSFTRFLQWWNGEFGFEAGEGCLLVNKITFDLAQKCVWGALTTGGALHLAPTRHFDPLLAREMVREHRIAWINCTPSMAYALAEAEPAHHEPLASLRRLFVGGEPVDKRRLAPWLLSPACRAELINTYGPTECTDLCTTHRFTRDEFVDLAAPVTVGSVLPGLAVHVLDRFGNRLPLGVTGEVAIAGGSVGTGYLNNARMSAEKFLPDPFLPDPSMNGKRLYLTGDLGYFRPDGTLVVHGRVDFQVKLRGYRIELDAIGHELRGHPQVLDAVAGVAPDGQRLVAWVVPAEGGAWSAALQQACRAYLAERLPEYMVPAQYVPLDALPLNANGKLDRGALPVPPANDSSGARIAPRDAIETQLAAIWAAVLGNEDFGVTDNFFDLGGHSLSITQAYARLQKVFGVRVPLSTLFEHPTIEGQAAALRAAGANTCANTCAGAGQAVPNAPAIVAGPRPERVPLSFSQSRLWFLHQYDPSSMAYHVPNALPLAGQVDGAALQRSLDWLHARHETLRTRFPEADGTPWQEVMPPATVPFAVDDLRGAADAAARLSAIATGEAAQPFDLHNGPVARYRLAQTDERAVLFVTLHHIATDGWSMDVMMRELSTAYAAFAGGGAPVAAPLPVQYADYALWQRADLAGDKLGSLVDWWRGALEGSQPHIALPYDLPRPAERSTRGGLHVSHIPAATCAALRRVADGAGATAFMTWLALYDLLLFRFSGQHDFNVGSPIANRGLEETEGLIGFFVNTLVLRARVEGTQSFTALLDDVQRTARGAYDHAELPFELLVDQLNPPRSASTLPFFQVGFALQRAYEDTSLIDSTEWISRFDLQLVLYEGADGGLRAHWEYSSDLFQPETVARLADAFALLAGQVALAPDRPLRDYRLLEAPRREQMLALAQGARPTLPAATVHGLFAQQAALAPAHIALVQGDAQLSYDELNRRANRLAHHLLAQGAGRGRVIGLALPRTPQLIVALLAVLKAGGAYLPLDTEYPRERIAWMLENAQAAAVITDADGAALLPPFGGEVVRIDDAKIATRSDANPDLPHDPLSLAYLMYTSGTTGRPKGVMIGHRSIVRLVRGTDFADLSAGRTFLQYAPVGFDASTLEIWGCLLNGGRLVQAPAGVVGLDGLAALIGRQRIDTLWLTATLFNSMVDQYPHALAGVRQLITGGEAMSPAHAARALRAMEANGGVLVNGYGPTECTTFAATHRVTEDDVHGNAVPIGRPIANTATYVLDDTMEPVPVGVAGELYIGGAGVAQGYLNAPEQNAERFVADPFARDGELRGSRLYRTGDKVRWNAGGELEFLGRMDEQVKIRGYRIEPAEIEAHLAAHPAVTGALVLALGEGVDKRLVAYVTGTDLSPATLRDWLAQRLPAFMVPASYVVLERWPVTANGKVDRRALPLPDADAAGVGDYVAPATPTEQAVAEVWAALLGVERVGATADFFALGGNSLTATQLVAKVRSALGHTVTLPEFFAEPTVRAMAFRIDHADEARARDAAESWLDGEAESAIALPAPLPPVASGLEHVLLTGATGFVGAYLVAEILDQWPRVTLHCHVRAADAEAGLRRLRDNLTQYGLWRDAFAPRLRIVTTDLSRERLGMDGDAYAALAHDVDLVVHNASRLNHVLPYHALRHDNVEPTRRLLELAATAKRKGFVYVSTAGVLQGEGTGGTVDEDFAVESKGQSAREGYNASKWVSELMVRRAVRAGIPARIVRLGRVVVDSRTGTGRTDDFVALFVRTCLQVGSYPDRPLVEQCIAVDHAARAITALAADYTGTGVHHLIGDDRRDWSRLLPDFVDCAGAGLRRVPIREWVDAIKEHSAVEPLPFAPYLFWWDTDAGAPEEKRLKIREAQTVRRLAALGVRESRIGADAWQNYLAAIFAAEGRTATPRKRGFFG</sequence>
<evidence type="ECO:0000313" key="6">
    <source>
        <dbReference type="EMBL" id="MUI13035.1"/>
    </source>
</evidence>
<dbReference type="GO" id="GO:0043041">
    <property type="term" value="P:amino acid activation for nonribosomal peptide biosynthetic process"/>
    <property type="evidence" value="ECO:0007669"/>
    <property type="project" value="TreeGrafter"/>
</dbReference>
<dbReference type="SUPFAM" id="SSF52777">
    <property type="entry name" value="CoA-dependent acyltransferases"/>
    <property type="match status" value="4"/>
</dbReference>
<dbReference type="InterPro" id="IPR006162">
    <property type="entry name" value="Ppantetheine_attach_site"/>
</dbReference>
<evidence type="ECO:0000256" key="3">
    <source>
        <dbReference type="ARBA" id="ARBA00022553"/>
    </source>
</evidence>
<dbReference type="PROSITE" id="PS00012">
    <property type="entry name" value="PHOSPHOPANTETHEINE"/>
    <property type="match status" value="1"/>
</dbReference>
<dbReference type="InterPro" id="IPR000873">
    <property type="entry name" value="AMP-dep_synth/lig_dom"/>
</dbReference>
<name>A0A6I3XMS1_9BURK</name>
<dbReference type="CDD" id="cd05930">
    <property type="entry name" value="A_NRPS"/>
    <property type="match status" value="1"/>
</dbReference>
<dbReference type="Gene3D" id="3.30.559.10">
    <property type="entry name" value="Chloramphenicol acetyltransferase-like domain"/>
    <property type="match status" value="2"/>
</dbReference>
<dbReference type="GO" id="GO:0047527">
    <property type="term" value="F:2,3-dihydroxybenzoate-serine ligase activity"/>
    <property type="evidence" value="ECO:0007669"/>
    <property type="project" value="TreeGrafter"/>
</dbReference>
<organism evidence="6 7">
    <name type="scientific">Pseudoduganella dura</name>
    <dbReference type="NCBI Taxonomy" id="321982"/>
    <lineage>
        <taxon>Bacteria</taxon>
        <taxon>Pseudomonadati</taxon>
        <taxon>Pseudomonadota</taxon>
        <taxon>Betaproteobacteria</taxon>
        <taxon>Burkholderiales</taxon>
        <taxon>Oxalobacteraceae</taxon>
        <taxon>Telluria group</taxon>
        <taxon>Pseudoduganella</taxon>
    </lineage>
</organism>
<dbReference type="PANTHER" id="PTHR45527">
    <property type="entry name" value="NONRIBOSOMAL PEPTIDE SYNTHETASE"/>
    <property type="match status" value="1"/>
</dbReference>
<proteinExistence type="predicted"/>
<dbReference type="Gene3D" id="3.30.300.30">
    <property type="match status" value="2"/>
</dbReference>
<dbReference type="FunFam" id="3.30.300.30:FF:000010">
    <property type="entry name" value="Enterobactin synthetase component F"/>
    <property type="match status" value="1"/>
</dbReference>
<dbReference type="InterPro" id="IPR010080">
    <property type="entry name" value="Thioester_reductase-like_dom"/>
</dbReference>
<dbReference type="Pfam" id="PF07993">
    <property type="entry name" value="NAD_binding_4"/>
    <property type="match status" value="1"/>
</dbReference>
<evidence type="ECO:0000256" key="1">
    <source>
        <dbReference type="ARBA" id="ARBA00001957"/>
    </source>
</evidence>
<feature type="domain" description="Carrier" evidence="5">
    <location>
        <begin position="2047"/>
        <end position="2122"/>
    </location>
</feature>
<dbReference type="GO" id="GO:0005829">
    <property type="term" value="C:cytosol"/>
    <property type="evidence" value="ECO:0007669"/>
    <property type="project" value="TreeGrafter"/>
</dbReference>
<dbReference type="Gene3D" id="1.10.1200.10">
    <property type="entry name" value="ACP-like"/>
    <property type="match status" value="2"/>
</dbReference>
<dbReference type="InterPro" id="IPR042099">
    <property type="entry name" value="ANL_N_sf"/>
</dbReference>
<dbReference type="NCBIfam" id="TIGR01733">
    <property type="entry name" value="AA-adenyl-dom"/>
    <property type="match status" value="2"/>
</dbReference>
<dbReference type="SMART" id="SM00823">
    <property type="entry name" value="PKS_PP"/>
    <property type="match status" value="2"/>
</dbReference>
<dbReference type="Gene3D" id="3.40.50.980">
    <property type="match status" value="2"/>
</dbReference>
<dbReference type="EMBL" id="WNWM01000002">
    <property type="protein sequence ID" value="MUI13035.1"/>
    <property type="molecule type" value="Genomic_DNA"/>
</dbReference>
<dbReference type="Pfam" id="PF13193">
    <property type="entry name" value="AMP-binding_C"/>
    <property type="match status" value="2"/>
</dbReference>